<dbReference type="SUPFAM" id="SSF52833">
    <property type="entry name" value="Thioredoxin-like"/>
    <property type="match status" value="1"/>
</dbReference>
<evidence type="ECO:0000313" key="5">
    <source>
        <dbReference type="Proteomes" id="UP000185062"/>
    </source>
</evidence>
<dbReference type="Gene3D" id="3.40.30.10">
    <property type="entry name" value="Glutaredoxin"/>
    <property type="match status" value="1"/>
</dbReference>
<feature type="binding site" evidence="2">
    <location>
        <position position="68"/>
    </location>
    <ligand>
        <name>Cu cation</name>
        <dbReference type="ChEBI" id="CHEBI:23378"/>
    </ligand>
</feature>
<reference evidence="4 5" key="1">
    <citation type="submission" date="2016-12" db="EMBL/GenBank/DDBJ databases">
        <authorList>
            <person name="Song W.-J."/>
            <person name="Kurnit D.M."/>
        </authorList>
    </citation>
    <scope>NUCLEOTIDE SEQUENCE [LARGE SCALE GENOMIC DNA]</scope>
    <source>
        <strain evidence="4 5">ATCC 49181</strain>
    </source>
</reference>
<protein>
    <submittedName>
        <fullName evidence="4">Protein SCO1/2</fullName>
    </submittedName>
</protein>
<dbReference type="Pfam" id="PF02630">
    <property type="entry name" value="SCO1-SenC"/>
    <property type="match status" value="1"/>
</dbReference>
<comment type="similarity">
    <text evidence="1">Belongs to the SCO1/2 family.</text>
</comment>
<evidence type="ECO:0000256" key="3">
    <source>
        <dbReference type="PIRSR" id="PIRSR603782-2"/>
    </source>
</evidence>
<dbReference type="PANTHER" id="PTHR12151">
    <property type="entry name" value="ELECTRON TRANSPORT PROTIN SCO1/SENC FAMILY MEMBER"/>
    <property type="match status" value="1"/>
</dbReference>
<keyword evidence="2" id="KW-0186">Copper</keyword>
<dbReference type="RefSeq" id="WP_218146749.1">
    <property type="nucleotide sequence ID" value="NZ_FSRO01000001.1"/>
</dbReference>
<proteinExistence type="inferred from homology"/>
<feature type="binding site" evidence="2">
    <location>
        <position position="159"/>
    </location>
    <ligand>
        <name>Cu cation</name>
        <dbReference type="ChEBI" id="CHEBI:23378"/>
    </ligand>
</feature>
<evidence type="ECO:0000313" key="4">
    <source>
        <dbReference type="EMBL" id="SIO36686.1"/>
    </source>
</evidence>
<dbReference type="InterPro" id="IPR003782">
    <property type="entry name" value="SCO1/SenC"/>
</dbReference>
<dbReference type="InterPro" id="IPR036249">
    <property type="entry name" value="Thioredoxin-like_sf"/>
</dbReference>
<evidence type="ECO:0000256" key="1">
    <source>
        <dbReference type="ARBA" id="ARBA00010996"/>
    </source>
</evidence>
<dbReference type="EMBL" id="FSRO01000001">
    <property type="protein sequence ID" value="SIO36686.1"/>
    <property type="molecule type" value="Genomic_DNA"/>
</dbReference>
<feature type="disulfide bond" description="Redox-active" evidence="3">
    <location>
        <begin position="68"/>
        <end position="72"/>
    </location>
</feature>
<dbReference type="GO" id="GO:0046872">
    <property type="term" value="F:metal ion binding"/>
    <property type="evidence" value="ECO:0007669"/>
    <property type="project" value="UniProtKB-KW"/>
</dbReference>
<dbReference type="PANTHER" id="PTHR12151:SF25">
    <property type="entry name" value="LINALOOL DEHYDRATASE_ISOMERASE DOMAIN-CONTAINING PROTEIN"/>
    <property type="match status" value="1"/>
</dbReference>
<dbReference type="eggNOG" id="COG1999">
    <property type="taxonomic scope" value="Bacteria"/>
</dbReference>
<dbReference type="CDD" id="cd02968">
    <property type="entry name" value="SCO"/>
    <property type="match status" value="1"/>
</dbReference>
<sequence>MKRSLLRNRHILTVIMILLLFTQTHASALTLVLTQPVILEKESLGYLRQAHANDSESWQLIVFGFTHCKDVCPLSLANFSLLMAAGAAKQIKLKGIFVTVDPDRDSDAALTSYTENFGTDIAHLRLEDETLERFKSAFGVEANFYTKNTGNMKNYQVDHSSTAFLVDPEGKIRILFDALEDADDIAKMLHENPAFFRS</sequence>
<dbReference type="STRING" id="44575.SAMN05216419_102527"/>
<accession>A0A1N6IXR1</accession>
<keyword evidence="3" id="KW-1015">Disulfide bond</keyword>
<feature type="binding site" evidence="2">
    <location>
        <position position="72"/>
    </location>
    <ligand>
        <name>Cu cation</name>
        <dbReference type="ChEBI" id="CHEBI:23378"/>
    </ligand>
</feature>
<dbReference type="AlphaFoldDB" id="A0A1N6IXR1"/>
<keyword evidence="2" id="KW-0479">Metal-binding</keyword>
<organism evidence="4 5">
    <name type="scientific">Nitrosomonas cryotolerans ATCC 49181</name>
    <dbReference type="NCBI Taxonomy" id="1131553"/>
    <lineage>
        <taxon>Bacteria</taxon>
        <taxon>Pseudomonadati</taxon>
        <taxon>Pseudomonadota</taxon>
        <taxon>Betaproteobacteria</taxon>
        <taxon>Nitrosomonadales</taxon>
        <taxon>Nitrosomonadaceae</taxon>
        <taxon>Nitrosomonas</taxon>
    </lineage>
</organism>
<dbReference type="Proteomes" id="UP000185062">
    <property type="component" value="Unassembled WGS sequence"/>
</dbReference>
<name>A0A1N6IXR1_9PROT</name>
<evidence type="ECO:0000256" key="2">
    <source>
        <dbReference type="PIRSR" id="PIRSR603782-1"/>
    </source>
</evidence>
<keyword evidence="5" id="KW-1185">Reference proteome</keyword>
<gene>
    <name evidence="4" type="ORF">SAMN02743940_2150</name>
</gene>